<dbReference type="PANTHER" id="PTHR43394:SF1">
    <property type="entry name" value="ATP-BINDING CASSETTE SUB-FAMILY B MEMBER 10, MITOCHONDRIAL"/>
    <property type="match status" value="1"/>
</dbReference>
<feature type="transmembrane region" description="Helical" evidence="7">
    <location>
        <begin position="161"/>
        <end position="179"/>
    </location>
</feature>
<evidence type="ECO:0000256" key="1">
    <source>
        <dbReference type="ARBA" id="ARBA00004651"/>
    </source>
</evidence>
<keyword evidence="6 7" id="KW-0472">Membrane</keyword>
<feature type="transmembrane region" description="Helical" evidence="7">
    <location>
        <begin position="185"/>
        <end position="204"/>
    </location>
</feature>
<feature type="transmembrane region" description="Helical" evidence="7">
    <location>
        <begin position="303"/>
        <end position="323"/>
    </location>
</feature>
<dbReference type="InterPro" id="IPR027417">
    <property type="entry name" value="P-loop_NTPase"/>
</dbReference>
<feature type="domain" description="ABC transmembrane type-1" evidence="9">
    <location>
        <begin position="41"/>
        <end position="325"/>
    </location>
</feature>
<comment type="subcellular location">
    <subcellularLocation>
        <location evidence="1">Cell membrane</location>
        <topology evidence="1">Multi-pass membrane protein</topology>
    </subcellularLocation>
</comment>
<dbReference type="CDD" id="cd18576">
    <property type="entry name" value="ABC_6TM_bac_exporter_ABCB8_10_like"/>
    <property type="match status" value="1"/>
</dbReference>
<comment type="caution">
    <text evidence="10">The sequence shown here is derived from an EMBL/GenBank/DDBJ whole genome shotgun (WGS) entry which is preliminary data.</text>
</comment>
<evidence type="ECO:0000256" key="6">
    <source>
        <dbReference type="ARBA" id="ARBA00023136"/>
    </source>
</evidence>
<dbReference type="InterPro" id="IPR017871">
    <property type="entry name" value="ABC_transporter-like_CS"/>
</dbReference>
<dbReference type="Proteomes" id="UP001172082">
    <property type="component" value="Unassembled WGS sequence"/>
</dbReference>
<dbReference type="CDD" id="cd03249">
    <property type="entry name" value="ABC_MTABC3_MDL1_MDL2"/>
    <property type="match status" value="1"/>
</dbReference>
<keyword evidence="5 7" id="KW-1133">Transmembrane helix</keyword>
<dbReference type="Gene3D" id="1.20.1560.10">
    <property type="entry name" value="ABC transporter type 1, transmembrane domain"/>
    <property type="match status" value="1"/>
</dbReference>
<dbReference type="PROSITE" id="PS50893">
    <property type="entry name" value="ABC_TRANSPORTER_2"/>
    <property type="match status" value="1"/>
</dbReference>
<dbReference type="SMART" id="SM00382">
    <property type="entry name" value="AAA"/>
    <property type="match status" value="1"/>
</dbReference>
<evidence type="ECO:0000313" key="11">
    <source>
        <dbReference type="Proteomes" id="UP001172082"/>
    </source>
</evidence>
<dbReference type="InterPro" id="IPR003593">
    <property type="entry name" value="AAA+_ATPase"/>
</dbReference>
<evidence type="ECO:0000259" key="9">
    <source>
        <dbReference type="PROSITE" id="PS50929"/>
    </source>
</evidence>
<proteinExistence type="predicted"/>
<dbReference type="InterPro" id="IPR036640">
    <property type="entry name" value="ABC1_TM_sf"/>
</dbReference>
<keyword evidence="11" id="KW-1185">Reference proteome</keyword>
<evidence type="ECO:0000259" key="8">
    <source>
        <dbReference type="PROSITE" id="PS50893"/>
    </source>
</evidence>
<dbReference type="InterPro" id="IPR011527">
    <property type="entry name" value="ABC1_TM_dom"/>
</dbReference>
<feature type="transmembrane region" description="Helical" evidence="7">
    <location>
        <begin position="82"/>
        <end position="103"/>
    </location>
</feature>
<dbReference type="PROSITE" id="PS00211">
    <property type="entry name" value="ABC_TRANSPORTER_1"/>
    <property type="match status" value="1"/>
</dbReference>
<protein>
    <submittedName>
        <fullName evidence="10">ABC transporter transmembrane domain-containing protein</fullName>
    </submittedName>
</protein>
<evidence type="ECO:0000256" key="2">
    <source>
        <dbReference type="ARBA" id="ARBA00022692"/>
    </source>
</evidence>
<dbReference type="RefSeq" id="WP_346751832.1">
    <property type="nucleotide sequence ID" value="NZ_JAUJEA010000003.1"/>
</dbReference>
<evidence type="ECO:0000256" key="5">
    <source>
        <dbReference type="ARBA" id="ARBA00022989"/>
    </source>
</evidence>
<dbReference type="Pfam" id="PF00005">
    <property type="entry name" value="ABC_tran"/>
    <property type="match status" value="1"/>
</dbReference>
<reference evidence="10" key="1">
    <citation type="submission" date="2023-06" db="EMBL/GenBank/DDBJ databases">
        <title>Genomic of Parafulvivirga corallium.</title>
        <authorList>
            <person name="Wang G."/>
        </authorList>
    </citation>
    <scope>NUCLEOTIDE SEQUENCE</scope>
    <source>
        <strain evidence="10">BMA10</strain>
    </source>
</reference>
<name>A0ABT8KM54_9BACT</name>
<organism evidence="10 11">
    <name type="scientific">Splendidivirga corallicola</name>
    <dbReference type="NCBI Taxonomy" id="3051826"/>
    <lineage>
        <taxon>Bacteria</taxon>
        <taxon>Pseudomonadati</taxon>
        <taxon>Bacteroidota</taxon>
        <taxon>Cytophagia</taxon>
        <taxon>Cytophagales</taxon>
        <taxon>Splendidivirgaceae</taxon>
        <taxon>Splendidivirga</taxon>
    </lineage>
</organism>
<dbReference type="PROSITE" id="PS50929">
    <property type="entry name" value="ABC_TM1F"/>
    <property type="match status" value="1"/>
</dbReference>
<evidence type="ECO:0000256" key="4">
    <source>
        <dbReference type="ARBA" id="ARBA00022840"/>
    </source>
</evidence>
<dbReference type="SUPFAM" id="SSF90123">
    <property type="entry name" value="ABC transporter transmembrane region"/>
    <property type="match status" value="1"/>
</dbReference>
<keyword evidence="3" id="KW-0547">Nucleotide-binding</keyword>
<dbReference type="InterPro" id="IPR003439">
    <property type="entry name" value="ABC_transporter-like_ATP-bd"/>
</dbReference>
<evidence type="ECO:0000313" key="10">
    <source>
        <dbReference type="EMBL" id="MDN5201804.1"/>
    </source>
</evidence>
<dbReference type="SUPFAM" id="SSF52540">
    <property type="entry name" value="P-loop containing nucleoside triphosphate hydrolases"/>
    <property type="match status" value="1"/>
</dbReference>
<keyword evidence="4" id="KW-0067">ATP-binding</keyword>
<feature type="domain" description="ABC transporter" evidence="8">
    <location>
        <begin position="359"/>
        <end position="595"/>
    </location>
</feature>
<dbReference type="Pfam" id="PF00664">
    <property type="entry name" value="ABC_membrane"/>
    <property type="match status" value="1"/>
</dbReference>
<dbReference type="Gene3D" id="3.40.50.300">
    <property type="entry name" value="P-loop containing nucleotide triphosphate hydrolases"/>
    <property type="match status" value="1"/>
</dbReference>
<sequence length="602" mass="66860">MAKRRSRAPLSDSEKRPLNKKNFKKLSNIFQYMLPYKYTFALGMLCLFLGSATLLAFPFLTGKLVDAALGESDWISDSIDEITLMLVGVLVAQSVFSFLRVYLFAQVSERGIADIRSALFGKLMTLTIPFFDNRRTGELISRITSDVSLLQDTFSITLAEFIRQLITLLGGIVFIFYSAPKLSVFMLATFPVVILLAMIFGKYIRKMSKKTQDKLADTNIIVEETLQSIHIVKAFTSEFMEVARYGKSLSEVVKIALKTASFRGAFIAFIIVALFGGIVAVMWKGANLVQDGTMSVGDLLSFVFFTTFIGGSIAGLGSIYGQIQRSIGASERILEVIQEEPEIELAQDLPEKASINGAIRFKEVAFSYPTRRDVQVLRNVNFKVEPGEKVALVGHSGAGKSTIIQLLTRFYNIDHGEITVDDRNINDYDLHAYRQNIGMVPQEVILFGGTIRENIAYGKQGATEEEIIEAATRANAMQFIETFPDGLNTIVGERGMKLSGGQKQRIAIARAILKDPTILILDEATSSLDAESEHYVQNALDELMKNRTTIIIAHRLATIRKVDKIYVINNGEIIESGSHDELSAVEDGVYNNLVKLQFHDIS</sequence>
<feature type="transmembrane region" description="Helical" evidence="7">
    <location>
        <begin position="38"/>
        <end position="62"/>
    </location>
</feature>
<dbReference type="PANTHER" id="PTHR43394">
    <property type="entry name" value="ATP-DEPENDENT PERMEASE MDL1, MITOCHONDRIAL"/>
    <property type="match status" value="1"/>
</dbReference>
<accession>A0ABT8KM54</accession>
<evidence type="ECO:0000256" key="3">
    <source>
        <dbReference type="ARBA" id="ARBA00022741"/>
    </source>
</evidence>
<keyword evidence="2 7" id="KW-0812">Transmembrane</keyword>
<feature type="transmembrane region" description="Helical" evidence="7">
    <location>
        <begin position="264"/>
        <end position="283"/>
    </location>
</feature>
<dbReference type="InterPro" id="IPR039421">
    <property type="entry name" value="Type_1_exporter"/>
</dbReference>
<gene>
    <name evidence="10" type="ORF">QQ008_10535</name>
</gene>
<evidence type="ECO:0000256" key="7">
    <source>
        <dbReference type="SAM" id="Phobius"/>
    </source>
</evidence>
<dbReference type="EMBL" id="JAUJEA010000003">
    <property type="protein sequence ID" value="MDN5201804.1"/>
    <property type="molecule type" value="Genomic_DNA"/>
</dbReference>